<dbReference type="Proteomes" id="UP000887568">
    <property type="component" value="Unplaced"/>
</dbReference>
<evidence type="ECO:0000313" key="2">
    <source>
        <dbReference type="EnsemblMetazoa" id="XP_038065767.1"/>
    </source>
</evidence>
<feature type="region of interest" description="Disordered" evidence="1">
    <location>
        <begin position="161"/>
        <end position="229"/>
    </location>
</feature>
<dbReference type="AlphaFoldDB" id="A0A914APT3"/>
<feature type="compositionally biased region" description="Basic and acidic residues" evidence="1">
    <location>
        <begin position="361"/>
        <end position="371"/>
    </location>
</feature>
<evidence type="ECO:0000256" key="1">
    <source>
        <dbReference type="SAM" id="MobiDB-lite"/>
    </source>
</evidence>
<feature type="compositionally biased region" description="Basic residues" evidence="1">
    <location>
        <begin position="21"/>
        <end position="32"/>
    </location>
</feature>
<evidence type="ECO:0000313" key="3">
    <source>
        <dbReference type="Proteomes" id="UP000887568"/>
    </source>
</evidence>
<accession>A0A914APT3</accession>
<dbReference type="OrthoDB" id="10065316at2759"/>
<proteinExistence type="predicted"/>
<reference evidence="2" key="1">
    <citation type="submission" date="2022-11" db="UniProtKB">
        <authorList>
            <consortium name="EnsemblMetazoa"/>
        </authorList>
    </citation>
    <scope>IDENTIFICATION</scope>
</reference>
<name>A0A914APT3_PATMI</name>
<feature type="compositionally biased region" description="Polar residues" evidence="1">
    <location>
        <begin position="410"/>
        <end position="425"/>
    </location>
</feature>
<dbReference type="OMA" id="TPTMMRY"/>
<feature type="compositionally biased region" description="Basic residues" evidence="1">
    <location>
        <begin position="379"/>
        <end position="388"/>
    </location>
</feature>
<dbReference type="RefSeq" id="XP_038065767.1">
    <property type="nucleotide sequence ID" value="XM_038209839.1"/>
</dbReference>
<feature type="compositionally biased region" description="Low complexity" evidence="1">
    <location>
        <begin position="389"/>
        <end position="399"/>
    </location>
</feature>
<sequence length="495" mass="54819">MYSQTGQTVLDVDTILGLPRPTKKPSSLRKPRPPAPPKYINKERALAIAKKFKINQIGKVSVRAGGSNALDDPPRVSVQSEKVLTRRILLDREKGLETAMNTKDSAVGKCILGRNDYETRRLGVEFEKLSEDVDRKSYQLLKRKSVFVHQRGLILTQGGIVFDPTSATNNRRDDAKTGADATKPLPGIQTTQAGDEAPADSTPRPKRDKSPSYMRPLSCDRTKSTDSQVAEAERFLATPTMMRYANKGNPDEDSSAFALKSVGEVNSHNYDADFTRVPSKRTFQTERRKSQLPEIAESVSSEGSEDVFGASAAADRGQKITNSANFPITAALNRSKSVDQGGAGVGSGNKRRRARTVDSQSKPDETNEADTRGPSQPIKSRRRSHRKSSTFSTTSSQFKPTKKMHRKTRVSFTQKPAPNQFNTSEPSRDPRFTELTSFLIPDSAKAFDLYRDMGRLSVLERLDQSDARSSGVRTQMGKIGHSRKKENQKSFDALY</sequence>
<organism evidence="2 3">
    <name type="scientific">Patiria miniata</name>
    <name type="common">Bat star</name>
    <name type="synonym">Asterina miniata</name>
    <dbReference type="NCBI Taxonomy" id="46514"/>
    <lineage>
        <taxon>Eukaryota</taxon>
        <taxon>Metazoa</taxon>
        <taxon>Echinodermata</taxon>
        <taxon>Eleutherozoa</taxon>
        <taxon>Asterozoa</taxon>
        <taxon>Asteroidea</taxon>
        <taxon>Valvatacea</taxon>
        <taxon>Valvatida</taxon>
        <taxon>Asterinidae</taxon>
        <taxon>Patiria</taxon>
    </lineage>
</organism>
<protein>
    <submittedName>
        <fullName evidence="2">Uncharacterized protein</fullName>
    </submittedName>
</protein>
<feature type="region of interest" description="Disordered" evidence="1">
    <location>
        <begin position="13"/>
        <end position="38"/>
    </location>
</feature>
<feature type="region of interest" description="Disordered" evidence="1">
    <location>
        <begin position="282"/>
        <end position="431"/>
    </location>
</feature>
<dbReference type="EnsemblMetazoa" id="XM_038209839.1">
    <property type="protein sequence ID" value="XP_038065767.1"/>
    <property type="gene ID" value="LOC119735894"/>
</dbReference>
<feature type="region of interest" description="Disordered" evidence="1">
    <location>
        <begin position="464"/>
        <end position="495"/>
    </location>
</feature>
<dbReference type="GeneID" id="119735894"/>
<feature type="compositionally biased region" description="Basic residues" evidence="1">
    <location>
        <begin position="400"/>
        <end position="409"/>
    </location>
</feature>
<keyword evidence="3" id="KW-1185">Reference proteome</keyword>